<feature type="domain" description="OVATE" evidence="8">
    <location>
        <begin position="241"/>
        <end position="300"/>
    </location>
</feature>
<evidence type="ECO:0000256" key="6">
    <source>
        <dbReference type="RuleBase" id="RU367028"/>
    </source>
</evidence>
<keyword evidence="10" id="KW-1185">Reference proteome</keyword>
<dbReference type="EMBL" id="JAYWIO010000007">
    <property type="protein sequence ID" value="KAK7251572.1"/>
    <property type="molecule type" value="Genomic_DNA"/>
</dbReference>
<organism evidence="9 10">
    <name type="scientific">Crotalaria pallida</name>
    <name type="common">Smooth rattlebox</name>
    <name type="synonym">Crotalaria striata</name>
    <dbReference type="NCBI Taxonomy" id="3830"/>
    <lineage>
        <taxon>Eukaryota</taxon>
        <taxon>Viridiplantae</taxon>
        <taxon>Streptophyta</taxon>
        <taxon>Embryophyta</taxon>
        <taxon>Tracheophyta</taxon>
        <taxon>Spermatophyta</taxon>
        <taxon>Magnoliopsida</taxon>
        <taxon>eudicotyledons</taxon>
        <taxon>Gunneridae</taxon>
        <taxon>Pentapetalae</taxon>
        <taxon>rosids</taxon>
        <taxon>fabids</taxon>
        <taxon>Fabales</taxon>
        <taxon>Fabaceae</taxon>
        <taxon>Papilionoideae</taxon>
        <taxon>50 kb inversion clade</taxon>
        <taxon>genistoids sensu lato</taxon>
        <taxon>core genistoids</taxon>
        <taxon>Crotalarieae</taxon>
        <taxon>Crotalaria</taxon>
    </lineage>
</organism>
<evidence type="ECO:0000256" key="7">
    <source>
        <dbReference type="SAM" id="MobiDB-lite"/>
    </source>
</evidence>
<proteinExistence type="predicted"/>
<sequence length="306" mass="35445">MENQNRLKLRISRMFRSSFGSCRTKNFTDVMEKAVFSPPQNHSGSFHQLLLDPLSPKPRPFPTICRPKKPSLTSQTLNDQCIVSFDKENSHSLPRRKISQCLSPFSNNNLVGMSCPPASPTLNDTVFTFEENKAKNSKKNTRNKNKKKKKKKMMHTQKKREIFPFNSCAKNTNFGSYYMYSSDEDDETDTLFSSKSLSSDSSRCRRRRRKKNSGDRKKGQRSEMGVLPLHGGSKVKDTFAVVKRSSDPYNDFRTSMVEMIVEKQIFSPRELENLLQCFLSLNSYHHHKIIVEVFTEIWEALFSDWL</sequence>
<feature type="region of interest" description="Disordered" evidence="7">
    <location>
        <begin position="191"/>
        <end position="227"/>
    </location>
</feature>
<dbReference type="InterPro" id="IPR006458">
    <property type="entry name" value="Ovate_C"/>
</dbReference>
<dbReference type="PANTHER" id="PTHR33057:SF17">
    <property type="entry name" value="TRANSCRIPTION REPRESSOR OFP8"/>
    <property type="match status" value="1"/>
</dbReference>
<feature type="compositionally biased region" description="Basic and acidic residues" evidence="7">
    <location>
        <begin position="212"/>
        <end position="221"/>
    </location>
</feature>
<comment type="function">
    <text evidence="6">Transcriptional repressor that regulates multiple aspects of plant growth and development.</text>
</comment>
<comment type="caution">
    <text evidence="9">The sequence shown here is derived from an EMBL/GenBank/DDBJ whole genome shotgun (WGS) entry which is preliminary data.</text>
</comment>
<evidence type="ECO:0000256" key="3">
    <source>
        <dbReference type="ARBA" id="ARBA00023015"/>
    </source>
</evidence>
<dbReference type="Pfam" id="PF04844">
    <property type="entry name" value="Ovate"/>
    <property type="match status" value="1"/>
</dbReference>
<keyword evidence="2 6" id="KW-0678">Repressor</keyword>
<accession>A0AAN9HTR5</accession>
<dbReference type="InterPro" id="IPR038933">
    <property type="entry name" value="Ovate"/>
</dbReference>
<comment type="subcellular location">
    <subcellularLocation>
        <location evidence="1 6">Nucleus</location>
    </subcellularLocation>
</comment>
<dbReference type="GO" id="GO:0045892">
    <property type="term" value="P:negative regulation of DNA-templated transcription"/>
    <property type="evidence" value="ECO:0007669"/>
    <property type="project" value="UniProtKB-UniRule"/>
</dbReference>
<evidence type="ECO:0000313" key="9">
    <source>
        <dbReference type="EMBL" id="KAK7251572.1"/>
    </source>
</evidence>
<reference evidence="9 10" key="1">
    <citation type="submission" date="2024-01" db="EMBL/GenBank/DDBJ databases">
        <title>The genomes of 5 underutilized Papilionoideae crops provide insights into root nodulation and disease resistanc.</title>
        <authorList>
            <person name="Yuan L."/>
        </authorList>
    </citation>
    <scope>NUCLEOTIDE SEQUENCE [LARGE SCALE GENOMIC DNA]</scope>
    <source>
        <strain evidence="9">ZHUSHIDOU_FW_LH</strain>
        <tissue evidence="9">Leaf</tissue>
    </source>
</reference>
<evidence type="ECO:0000256" key="5">
    <source>
        <dbReference type="ARBA" id="ARBA00023242"/>
    </source>
</evidence>
<gene>
    <name evidence="9" type="ORF">RIF29_34886</name>
</gene>
<dbReference type="AlphaFoldDB" id="A0AAN9HTR5"/>
<evidence type="ECO:0000256" key="1">
    <source>
        <dbReference type="ARBA" id="ARBA00004123"/>
    </source>
</evidence>
<keyword evidence="5 6" id="KW-0539">Nucleus</keyword>
<dbReference type="NCBIfam" id="TIGR01568">
    <property type="entry name" value="A_thal_3678"/>
    <property type="match status" value="1"/>
</dbReference>
<dbReference type="PANTHER" id="PTHR33057">
    <property type="entry name" value="TRANSCRIPTION REPRESSOR OFP7-RELATED"/>
    <property type="match status" value="1"/>
</dbReference>
<keyword evidence="3 6" id="KW-0805">Transcription regulation</keyword>
<protein>
    <recommendedName>
        <fullName evidence="6">Transcription repressor</fullName>
    </recommendedName>
    <alternativeName>
        <fullName evidence="6">Ovate family protein</fullName>
    </alternativeName>
</protein>
<evidence type="ECO:0000256" key="2">
    <source>
        <dbReference type="ARBA" id="ARBA00022491"/>
    </source>
</evidence>
<evidence type="ECO:0000313" key="10">
    <source>
        <dbReference type="Proteomes" id="UP001372338"/>
    </source>
</evidence>
<evidence type="ECO:0000259" key="8">
    <source>
        <dbReference type="PROSITE" id="PS51754"/>
    </source>
</evidence>
<keyword evidence="4 6" id="KW-0804">Transcription</keyword>
<dbReference type="GO" id="GO:0005634">
    <property type="term" value="C:nucleus"/>
    <property type="evidence" value="ECO:0007669"/>
    <property type="project" value="UniProtKB-SubCell"/>
</dbReference>
<dbReference type="Proteomes" id="UP001372338">
    <property type="component" value="Unassembled WGS sequence"/>
</dbReference>
<evidence type="ECO:0000256" key="4">
    <source>
        <dbReference type="ARBA" id="ARBA00023163"/>
    </source>
</evidence>
<feature type="compositionally biased region" description="Basic residues" evidence="7">
    <location>
        <begin position="135"/>
        <end position="158"/>
    </location>
</feature>
<dbReference type="PROSITE" id="PS51754">
    <property type="entry name" value="OVATE"/>
    <property type="match status" value="1"/>
</dbReference>
<name>A0AAN9HTR5_CROPI</name>
<feature type="region of interest" description="Disordered" evidence="7">
    <location>
        <begin position="130"/>
        <end position="162"/>
    </location>
</feature>